<keyword evidence="1" id="KW-0812">Transmembrane</keyword>
<keyword evidence="1" id="KW-1133">Transmembrane helix</keyword>
<evidence type="ECO:0000256" key="1">
    <source>
        <dbReference type="SAM" id="Phobius"/>
    </source>
</evidence>
<dbReference type="Proteomes" id="UP000799538">
    <property type="component" value="Unassembled WGS sequence"/>
</dbReference>
<keyword evidence="2" id="KW-0830">Ubiquinone</keyword>
<organism evidence="2 3">
    <name type="scientific">Elsinoe ampelina</name>
    <dbReference type="NCBI Taxonomy" id="302913"/>
    <lineage>
        <taxon>Eukaryota</taxon>
        <taxon>Fungi</taxon>
        <taxon>Dikarya</taxon>
        <taxon>Ascomycota</taxon>
        <taxon>Pezizomycotina</taxon>
        <taxon>Dothideomycetes</taxon>
        <taxon>Dothideomycetidae</taxon>
        <taxon>Myriangiales</taxon>
        <taxon>Elsinoaceae</taxon>
        <taxon>Elsinoe</taxon>
    </lineage>
</organism>
<dbReference type="PANTHER" id="PTHR38488:SF1">
    <property type="entry name" value="OXIDOREDUCTASE 9.5 KDA SUBUNIT, PUTATIVE (AFU_ORTHOLOGUE AFUA_5G08980)-RELATED"/>
    <property type="match status" value="1"/>
</dbReference>
<dbReference type="InterPro" id="IPR039961">
    <property type="entry name" value="Nuo9.5"/>
</dbReference>
<name>A0A6A6GFF3_9PEZI</name>
<evidence type="ECO:0000313" key="3">
    <source>
        <dbReference type="Proteomes" id="UP000799538"/>
    </source>
</evidence>
<protein>
    <submittedName>
        <fullName evidence="2">Putative NADH-ubiquinone oxidoreductase 9.5 kDa subunit</fullName>
    </submittedName>
</protein>
<dbReference type="OrthoDB" id="2093409at2759"/>
<proteinExistence type="predicted"/>
<dbReference type="PANTHER" id="PTHR38488">
    <property type="entry name" value="OXIDOREDUCTASE 9.5 KDA SUBUNIT, PUTATIVE (AFU_ORTHOLOGUE AFUA_5G08980)-RELATED"/>
    <property type="match status" value="1"/>
</dbReference>
<reference evidence="3" key="1">
    <citation type="journal article" date="2020" name="Stud. Mycol.">
        <title>101 Dothideomycetes genomes: A test case for predicting lifestyles and emergence of pathogens.</title>
        <authorList>
            <person name="Haridas S."/>
            <person name="Albert R."/>
            <person name="Binder M."/>
            <person name="Bloem J."/>
            <person name="LaButti K."/>
            <person name="Salamov A."/>
            <person name="Andreopoulos B."/>
            <person name="Baker S."/>
            <person name="Barry K."/>
            <person name="Bills G."/>
            <person name="Bluhm B."/>
            <person name="Cannon C."/>
            <person name="Castanera R."/>
            <person name="Culley D."/>
            <person name="Daum C."/>
            <person name="Ezra D."/>
            <person name="Gonzalez J."/>
            <person name="Henrissat B."/>
            <person name="Kuo A."/>
            <person name="Liang C."/>
            <person name="Lipzen A."/>
            <person name="Lutzoni F."/>
            <person name="Magnuson J."/>
            <person name="Mondo S."/>
            <person name="Nolan M."/>
            <person name="Ohm R."/>
            <person name="Pangilinan J."/>
            <person name="Park H.-J."/>
            <person name="Ramirez L."/>
            <person name="Alfaro M."/>
            <person name="Sun H."/>
            <person name="Tritt A."/>
            <person name="Yoshinaga Y."/>
            <person name="Zwiers L.-H."/>
            <person name="Turgeon B."/>
            <person name="Goodwin S."/>
            <person name="Spatafora J."/>
            <person name="Crous P."/>
            <person name="Grigoriev I."/>
        </authorList>
    </citation>
    <scope>NUCLEOTIDE SEQUENCE [LARGE SCALE GENOMIC DNA]</scope>
    <source>
        <strain evidence="3">CECT 20119</strain>
    </source>
</reference>
<gene>
    <name evidence="2" type="ORF">BDZ85DRAFT_196487</name>
</gene>
<keyword evidence="3" id="KW-1185">Reference proteome</keyword>
<keyword evidence="1" id="KW-0472">Membrane</keyword>
<dbReference type="AlphaFoldDB" id="A0A6A6GFF3"/>
<evidence type="ECO:0000313" key="2">
    <source>
        <dbReference type="EMBL" id="KAF2224347.1"/>
    </source>
</evidence>
<feature type="transmembrane region" description="Helical" evidence="1">
    <location>
        <begin position="23"/>
        <end position="44"/>
    </location>
</feature>
<accession>A0A6A6GFF3</accession>
<dbReference type="CDD" id="cd22903">
    <property type="entry name" value="NI9M"/>
    <property type="match status" value="1"/>
</dbReference>
<sequence>MAPVQFVNAPLTYIKWAAREKPAIFWSIALGCVGPAMVVTVPPIRARLGDGPRPIIPQTYPIPKGPRKIPQGYDD</sequence>
<dbReference type="EMBL" id="ML992505">
    <property type="protein sequence ID" value="KAF2224347.1"/>
    <property type="molecule type" value="Genomic_DNA"/>
</dbReference>